<feature type="binding site" evidence="6">
    <location>
        <begin position="210"/>
        <end position="217"/>
    </location>
    <ligand>
        <name>GTP</name>
        <dbReference type="ChEBI" id="CHEBI:37565"/>
    </ligand>
</feature>
<feature type="domain" description="Hflx-type G" evidence="8">
    <location>
        <begin position="204"/>
        <end position="373"/>
    </location>
</feature>
<dbReference type="InterPro" id="IPR025121">
    <property type="entry name" value="GTPase_HflX_N"/>
</dbReference>
<comment type="caution">
    <text evidence="9">The sequence shown here is derived from an EMBL/GenBank/DDBJ whole genome shotgun (WGS) entry which is preliminary data.</text>
</comment>
<dbReference type="Pfam" id="PF01926">
    <property type="entry name" value="MMR_HSR1"/>
    <property type="match status" value="1"/>
</dbReference>
<dbReference type="InterPro" id="IPR016496">
    <property type="entry name" value="GTPase_HflX"/>
</dbReference>
<name>A0A2T6KS92_9RHOB</name>
<protein>
    <recommendedName>
        <fullName evidence="5">GTPase HflX</fullName>
    </recommendedName>
    <alternativeName>
        <fullName evidence="5">GTP-binding protein HflX</fullName>
    </alternativeName>
</protein>
<proteinExistence type="inferred from homology"/>
<comment type="subunit">
    <text evidence="5">Monomer. Associates with the 50S ribosomal subunit.</text>
</comment>
<dbReference type="PROSITE" id="PS51705">
    <property type="entry name" value="G_HFLX"/>
    <property type="match status" value="1"/>
</dbReference>
<dbReference type="Gene3D" id="3.40.50.11060">
    <property type="entry name" value="GTPase HflX, N-terminal domain"/>
    <property type="match status" value="1"/>
</dbReference>
<dbReference type="InterPro" id="IPR027417">
    <property type="entry name" value="P-loop_NTPase"/>
</dbReference>
<feature type="binding site" evidence="7">
    <location>
        <position position="237"/>
    </location>
    <ligand>
        <name>Mg(2+)</name>
        <dbReference type="ChEBI" id="CHEBI:18420"/>
    </ligand>
</feature>
<evidence type="ECO:0000313" key="9">
    <source>
        <dbReference type="EMBL" id="PUB19395.1"/>
    </source>
</evidence>
<dbReference type="GO" id="GO:0046872">
    <property type="term" value="F:metal ion binding"/>
    <property type="evidence" value="ECO:0007669"/>
    <property type="project" value="UniProtKB-KW"/>
</dbReference>
<dbReference type="Pfam" id="PF19275">
    <property type="entry name" value="HflX_C"/>
    <property type="match status" value="1"/>
</dbReference>
<dbReference type="GO" id="GO:0005525">
    <property type="term" value="F:GTP binding"/>
    <property type="evidence" value="ECO:0007669"/>
    <property type="project" value="UniProtKB-UniRule"/>
</dbReference>
<evidence type="ECO:0000256" key="5">
    <source>
        <dbReference type="HAMAP-Rule" id="MF_00900"/>
    </source>
</evidence>
<dbReference type="PANTHER" id="PTHR10229">
    <property type="entry name" value="GTP-BINDING PROTEIN HFLX"/>
    <property type="match status" value="1"/>
</dbReference>
<dbReference type="FunFam" id="3.40.50.300:FF:000886">
    <property type="entry name" value="Putative GTP-binding protein 6"/>
    <property type="match status" value="1"/>
</dbReference>
<dbReference type="InterPro" id="IPR030394">
    <property type="entry name" value="G_HFLX_dom"/>
</dbReference>
<dbReference type="InterPro" id="IPR006073">
    <property type="entry name" value="GTP-bd"/>
</dbReference>
<evidence type="ECO:0000313" key="10">
    <source>
        <dbReference type="Proteomes" id="UP000244523"/>
    </source>
</evidence>
<evidence type="ECO:0000256" key="3">
    <source>
        <dbReference type="ARBA" id="ARBA00022842"/>
    </source>
</evidence>
<keyword evidence="3 7" id="KW-0460">Magnesium</keyword>
<gene>
    <name evidence="5" type="primary">hflX</name>
    <name evidence="9" type="ORF">C8N45_101993</name>
</gene>
<evidence type="ECO:0000256" key="1">
    <source>
        <dbReference type="ARBA" id="ARBA00022723"/>
    </source>
</evidence>
<dbReference type="EMBL" id="QBUD01000001">
    <property type="protein sequence ID" value="PUB19395.1"/>
    <property type="molecule type" value="Genomic_DNA"/>
</dbReference>
<keyword evidence="1 7" id="KW-0479">Metal-binding</keyword>
<evidence type="ECO:0000256" key="2">
    <source>
        <dbReference type="ARBA" id="ARBA00022741"/>
    </source>
</evidence>
<dbReference type="NCBIfam" id="TIGR03156">
    <property type="entry name" value="GTP_HflX"/>
    <property type="match status" value="1"/>
</dbReference>
<feature type="binding site" evidence="6">
    <location>
        <begin position="235"/>
        <end position="239"/>
    </location>
    <ligand>
        <name>GTP</name>
        <dbReference type="ChEBI" id="CHEBI:37565"/>
    </ligand>
</feature>
<sequence length="424" mass="47144">MLEHDRPVTRAWVLHPDLKSDQNRRDAVPALEEAVALAAALPDLQVVGSDVVRLPRIHPGMLFGSGKIEELKSAFHDAEVELVLIDGPVTPVQQRNLEKAWGVKLLDRTGLILEIFSDRARTSEGVLQVEMAALSYQRTRLVRAWTHLERQRGGLGFVGGPGETQIEADRRAIDEQLGRLRKQLAKVVKTRELHRASRKKVPFPIVALVGYTNAGKSTLFNRLTGADVMAKDMLFATLDPTMRKIILPAGDEVIMSDTVGFISDLPTELVAAFRATLEEVLDADLIVHVRDISHPQTEEQAQDVMAILQSLGVAEEAPVIEVWNKIDLIDGDARDAMLTQAARRDDLFAISAVTGEGLDALLTDIPNRLKAPRTEEVLHLDFSDGRKRAWLFEQGVVTDEAQDDSGTQLTVFWTQLQKDRYEKL</sequence>
<evidence type="ECO:0000256" key="6">
    <source>
        <dbReference type="PIRSR" id="PIRSR006809-1"/>
    </source>
</evidence>
<dbReference type="AlphaFoldDB" id="A0A2T6KS92"/>
<feature type="binding site" evidence="6">
    <location>
        <begin position="324"/>
        <end position="327"/>
    </location>
    <ligand>
        <name>GTP</name>
        <dbReference type="ChEBI" id="CHEBI:37565"/>
    </ligand>
</feature>
<feature type="binding site" evidence="6">
    <location>
        <begin position="257"/>
        <end position="260"/>
    </location>
    <ligand>
        <name>GTP</name>
        <dbReference type="ChEBI" id="CHEBI:37565"/>
    </ligand>
</feature>
<dbReference type="SUPFAM" id="SSF52540">
    <property type="entry name" value="P-loop containing nucleoside triphosphate hydrolases"/>
    <property type="match status" value="1"/>
</dbReference>
<comment type="function">
    <text evidence="5">GTPase that associates with the 50S ribosomal subunit and may have a role during protein synthesis or ribosome biogenesis.</text>
</comment>
<keyword evidence="5" id="KW-0963">Cytoplasm</keyword>
<dbReference type="Proteomes" id="UP000244523">
    <property type="component" value="Unassembled WGS sequence"/>
</dbReference>
<dbReference type="InterPro" id="IPR032305">
    <property type="entry name" value="GTP-bd_M"/>
</dbReference>
<evidence type="ECO:0000256" key="4">
    <source>
        <dbReference type="ARBA" id="ARBA00023134"/>
    </source>
</evidence>
<evidence type="ECO:0000259" key="8">
    <source>
        <dbReference type="PROSITE" id="PS51705"/>
    </source>
</evidence>
<comment type="cofactor">
    <cofactor evidence="7">
        <name>Mg(2+)</name>
        <dbReference type="ChEBI" id="CHEBI:18420"/>
    </cofactor>
</comment>
<dbReference type="GO" id="GO:0043022">
    <property type="term" value="F:ribosome binding"/>
    <property type="evidence" value="ECO:0007669"/>
    <property type="project" value="TreeGrafter"/>
</dbReference>
<dbReference type="OrthoDB" id="9812272at2"/>
<organism evidence="9 10">
    <name type="scientific">Yoonia sediminilitoris</name>
    <dbReference type="NCBI Taxonomy" id="1286148"/>
    <lineage>
        <taxon>Bacteria</taxon>
        <taxon>Pseudomonadati</taxon>
        <taxon>Pseudomonadota</taxon>
        <taxon>Alphaproteobacteria</taxon>
        <taxon>Rhodobacterales</taxon>
        <taxon>Paracoccaceae</taxon>
        <taxon>Yoonia</taxon>
    </lineage>
</organism>
<dbReference type="Gene3D" id="3.40.50.300">
    <property type="entry name" value="P-loop containing nucleotide triphosphate hydrolases"/>
    <property type="match status" value="1"/>
</dbReference>
<keyword evidence="10" id="KW-1185">Reference proteome</keyword>
<dbReference type="Gene3D" id="6.10.250.2860">
    <property type="match status" value="1"/>
</dbReference>
<keyword evidence="2 5" id="KW-0547">Nucleotide-binding</keyword>
<dbReference type="HAMAP" id="MF_00900">
    <property type="entry name" value="GTPase_HflX"/>
    <property type="match status" value="1"/>
</dbReference>
<dbReference type="GO" id="GO:0003924">
    <property type="term" value="F:GTPase activity"/>
    <property type="evidence" value="ECO:0007669"/>
    <property type="project" value="UniProtKB-UniRule"/>
</dbReference>
<dbReference type="InterPro" id="IPR042108">
    <property type="entry name" value="GTPase_HflX_N_sf"/>
</dbReference>
<dbReference type="Pfam" id="PF13167">
    <property type="entry name" value="GTP-bdg_N"/>
    <property type="match status" value="1"/>
</dbReference>
<dbReference type="InterPro" id="IPR045498">
    <property type="entry name" value="HflX_C"/>
</dbReference>
<feature type="binding site" evidence="7">
    <location>
        <position position="217"/>
    </location>
    <ligand>
        <name>Mg(2+)</name>
        <dbReference type="ChEBI" id="CHEBI:18420"/>
    </ligand>
</feature>
<accession>A0A2T6KS92</accession>
<comment type="subcellular location">
    <subcellularLocation>
        <location evidence="5">Cytoplasm</location>
    </subcellularLocation>
    <text evidence="5">May associate with membranes.</text>
</comment>
<dbReference type="PRINTS" id="PR00326">
    <property type="entry name" value="GTP1OBG"/>
</dbReference>
<reference evidence="9 10" key="1">
    <citation type="submission" date="2018-04" db="EMBL/GenBank/DDBJ databases">
        <title>Genomic Encyclopedia of Archaeal and Bacterial Type Strains, Phase II (KMG-II): from individual species to whole genera.</title>
        <authorList>
            <person name="Goeker M."/>
        </authorList>
    </citation>
    <scope>NUCLEOTIDE SEQUENCE [LARGE SCALE GENOMIC DNA]</scope>
    <source>
        <strain evidence="9 10">DSM 29955</strain>
    </source>
</reference>
<dbReference type="GO" id="GO:0005737">
    <property type="term" value="C:cytoplasm"/>
    <property type="evidence" value="ECO:0007669"/>
    <property type="project" value="UniProtKB-SubCell"/>
</dbReference>
<dbReference type="Pfam" id="PF16360">
    <property type="entry name" value="GTP-bdg_M"/>
    <property type="match status" value="1"/>
</dbReference>
<dbReference type="PIRSF" id="PIRSF006809">
    <property type="entry name" value="GTP-binding_hflX_prd"/>
    <property type="match status" value="1"/>
</dbReference>
<comment type="similarity">
    <text evidence="5">Belongs to the TRAFAC class OBG-HflX-like GTPase superfamily. HflX GTPase family.</text>
</comment>
<keyword evidence="4 5" id="KW-0342">GTP-binding</keyword>
<dbReference type="PANTHER" id="PTHR10229:SF0">
    <property type="entry name" value="GTP-BINDING PROTEIN 6-RELATED"/>
    <property type="match status" value="1"/>
</dbReference>
<dbReference type="CDD" id="cd01878">
    <property type="entry name" value="HflX"/>
    <property type="match status" value="1"/>
</dbReference>
<evidence type="ECO:0000256" key="7">
    <source>
        <dbReference type="PIRSR" id="PIRSR006809-2"/>
    </source>
</evidence>